<feature type="domain" description="4Fe-4S" evidence="6">
    <location>
        <begin position="356"/>
        <end position="417"/>
    </location>
</feature>
<proteinExistence type="predicted"/>
<gene>
    <name evidence="7" type="ORF">B9W14_14790</name>
</gene>
<dbReference type="SUPFAM" id="SSF53920">
    <property type="entry name" value="Fe-only hydrogenase"/>
    <property type="match status" value="1"/>
</dbReference>
<dbReference type="PROSITE" id="PS00198">
    <property type="entry name" value="4FE4S_FER_1"/>
    <property type="match status" value="1"/>
</dbReference>
<dbReference type="OrthoDB" id="9798098at2"/>
<dbReference type="CDD" id="cd00130">
    <property type="entry name" value="PAS"/>
    <property type="match status" value="1"/>
</dbReference>
<protein>
    <submittedName>
        <fullName evidence="7">Hydrogenase</fullName>
    </submittedName>
</protein>
<dbReference type="SUPFAM" id="SSF54862">
    <property type="entry name" value="4Fe-4S ferredoxins"/>
    <property type="match status" value="1"/>
</dbReference>
<keyword evidence="8" id="KW-1185">Reference proteome</keyword>
<dbReference type="InterPro" id="IPR035965">
    <property type="entry name" value="PAS-like_dom_sf"/>
</dbReference>
<dbReference type="Gene3D" id="3.30.70.20">
    <property type="match status" value="1"/>
</dbReference>
<dbReference type="RefSeq" id="WP_032076842.1">
    <property type="nucleotide sequence ID" value="NZ_CP020953.1"/>
</dbReference>
<dbReference type="Gene3D" id="3.40.950.10">
    <property type="entry name" value="Fe-only Hydrogenase (Larger Subunit), Chain L, domain 3"/>
    <property type="match status" value="1"/>
</dbReference>
<evidence type="ECO:0000313" key="7">
    <source>
        <dbReference type="EMBL" id="AWI05715.1"/>
    </source>
</evidence>
<evidence type="ECO:0000256" key="4">
    <source>
        <dbReference type="ARBA" id="ARBA00023014"/>
    </source>
</evidence>
<dbReference type="InterPro" id="IPR004108">
    <property type="entry name" value="Fe_hydrogenase_lsu_C"/>
</dbReference>
<dbReference type="PANTHER" id="PTHR11615">
    <property type="entry name" value="NITRATE, FORMATE, IRON DEHYDROGENASE"/>
    <property type="match status" value="1"/>
</dbReference>
<dbReference type="PROSITE" id="PS51379">
    <property type="entry name" value="4FE4S_FER_2"/>
    <property type="match status" value="2"/>
</dbReference>
<dbReference type="InterPro" id="IPR000014">
    <property type="entry name" value="PAS"/>
</dbReference>
<evidence type="ECO:0000259" key="6">
    <source>
        <dbReference type="PROSITE" id="PS51656"/>
    </source>
</evidence>
<dbReference type="InterPro" id="IPR007202">
    <property type="entry name" value="4Fe-4S_dom"/>
</dbReference>
<dbReference type="Gene3D" id="1.10.15.40">
    <property type="entry name" value="Electron transport complex subunit B, putative Fe-S cluster"/>
    <property type="match status" value="1"/>
</dbReference>
<organism evidence="7 8">
    <name type="scientific">Clostridium drakei</name>
    <dbReference type="NCBI Taxonomy" id="332101"/>
    <lineage>
        <taxon>Bacteria</taxon>
        <taxon>Bacillati</taxon>
        <taxon>Bacillota</taxon>
        <taxon>Clostridia</taxon>
        <taxon>Eubacteriales</taxon>
        <taxon>Clostridiaceae</taxon>
        <taxon>Clostridium</taxon>
    </lineage>
</organism>
<evidence type="ECO:0000256" key="2">
    <source>
        <dbReference type="ARBA" id="ARBA00022723"/>
    </source>
</evidence>
<keyword evidence="3" id="KW-0408">Iron</keyword>
<feature type="domain" description="4Fe-4S ferredoxin-type" evidence="5">
    <location>
        <begin position="2"/>
        <end position="30"/>
    </location>
</feature>
<evidence type="ECO:0000313" key="8">
    <source>
        <dbReference type="Proteomes" id="UP000244910"/>
    </source>
</evidence>
<keyword evidence="1" id="KW-0004">4Fe-4S</keyword>
<accession>A0A2U8DTG5</accession>
<dbReference type="InterPro" id="IPR017896">
    <property type="entry name" value="4Fe4S_Fe-S-bd"/>
</dbReference>
<dbReference type="Proteomes" id="UP000244910">
    <property type="component" value="Chromosome"/>
</dbReference>
<dbReference type="Pfam" id="PF02906">
    <property type="entry name" value="Fe_hyd_lg_C"/>
    <property type="match status" value="1"/>
</dbReference>
<keyword evidence="4" id="KW-0411">Iron-sulfur</keyword>
<evidence type="ECO:0000256" key="3">
    <source>
        <dbReference type="ARBA" id="ARBA00023004"/>
    </source>
</evidence>
<dbReference type="EMBL" id="CP020953">
    <property type="protein sequence ID" value="AWI05715.1"/>
    <property type="molecule type" value="Genomic_DNA"/>
</dbReference>
<dbReference type="InterPro" id="IPR009016">
    <property type="entry name" value="Fe_hydrogenase"/>
</dbReference>
<dbReference type="Pfam" id="PF04060">
    <property type="entry name" value="FeS"/>
    <property type="match status" value="1"/>
</dbReference>
<dbReference type="PROSITE" id="PS51656">
    <property type="entry name" value="4FE4S"/>
    <property type="match status" value="1"/>
</dbReference>
<name>A0A2U8DTG5_9CLOT</name>
<dbReference type="GO" id="GO:0051539">
    <property type="term" value="F:4 iron, 4 sulfur cluster binding"/>
    <property type="evidence" value="ECO:0007669"/>
    <property type="project" value="UniProtKB-KW"/>
</dbReference>
<dbReference type="AlphaFoldDB" id="A0A2U8DTG5"/>
<dbReference type="GO" id="GO:0046872">
    <property type="term" value="F:metal ion binding"/>
    <property type="evidence" value="ECO:0007669"/>
    <property type="project" value="UniProtKB-KW"/>
</dbReference>
<feature type="domain" description="4Fe-4S ferredoxin-type" evidence="5">
    <location>
        <begin position="31"/>
        <end position="60"/>
    </location>
</feature>
<keyword evidence="2" id="KW-0479">Metal-binding</keyword>
<dbReference type="KEGG" id="cdrk:B9W14_14790"/>
<dbReference type="Pfam" id="PF13237">
    <property type="entry name" value="Fer4_10"/>
    <property type="match status" value="1"/>
</dbReference>
<dbReference type="InterPro" id="IPR050340">
    <property type="entry name" value="Cytosolic_Fe-S_CAF"/>
</dbReference>
<dbReference type="SUPFAM" id="SSF55785">
    <property type="entry name" value="PYP-like sensor domain (PAS domain)"/>
    <property type="match status" value="1"/>
</dbReference>
<reference evidence="8" key="1">
    <citation type="submission" date="2017-04" db="EMBL/GenBank/DDBJ databases">
        <authorList>
            <person name="Song Y."/>
            <person name="Cho B.-K."/>
        </authorList>
    </citation>
    <scope>NUCLEOTIDE SEQUENCE [LARGE SCALE GENOMIC DNA]</scope>
    <source>
        <strain evidence="8">SL1</strain>
    </source>
</reference>
<evidence type="ECO:0000256" key="1">
    <source>
        <dbReference type="ARBA" id="ARBA00022485"/>
    </source>
</evidence>
<dbReference type="Gene3D" id="3.30.450.20">
    <property type="entry name" value="PAS domain"/>
    <property type="match status" value="1"/>
</dbReference>
<sequence>MKYMNFSSANCKNCYKCLRSCPVKAIKFKNQQAEIVEDRCIACSHCLAICPQKARHIVSDLERVKEAINSGKKVIATIAPSFVGFFDIDPGRFVSLLRKLGFSYIEETASGADVVSELYRQYMKEEKLDNYISTACPSANYIVEKYFPNLIKYMIPTVSPMIAHGKVLRKIYGEDSFIVFIGPCMGKKIESEGFTNKEVLDAVITFEEFTSWVENSNIDIQNLEPCEFDRNSFKDGRKYPLFTGIVSCVSDVIKEKKLEVISISGTEECMELFKSIEKGEVTNAFIEASACKGSCIGGPGMINNEKGYYKRVQKVKNYINRNNSIGERKLDLDMDIEFSRSFIDKSIEKKLASEKEIEKIMMEMGKYSVEDELNCGVCGYNTCREKAEAIFEGMAESNMCLHYMRNRAESIRNVIFENIVNCIIFLDGEMRIKDINPAAEKAFTVKAENIINKPIALIMDDQDFRNVKETGKDILGKKVSFPNYNLDFIETVRYLEKQDIVMIALVNITEEEKNKRKLVKLKENTINTAQEVIEKQMRVAQEIASLLGETTAETKIALTKLKKVVEEEKGCDS</sequence>
<dbReference type="InterPro" id="IPR017900">
    <property type="entry name" value="4Fe4S_Fe_S_CS"/>
</dbReference>
<evidence type="ECO:0000259" key="5">
    <source>
        <dbReference type="PROSITE" id="PS51379"/>
    </source>
</evidence>